<protein>
    <submittedName>
        <fullName evidence="7">ABC transporter</fullName>
    </submittedName>
</protein>
<dbReference type="SUPFAM" id="SSF52540">
    <property type="entry name" value="P-loop containing nucleoside triphosphate hydrolases"/>
    <property type="match status" value="1"/>
</dbReference>
<evidence type="ECO:0000256" key="1">
    <source>
        <dbReference type="ARBA" id="ARBA00022448"/>
    </source>
</evidence>
<keyword evidence="8" id="KW-1185">Reference proteome</keyword>
<keyword evidence="5" id="KW-0067">ATP-binding</keyword>
<dbReference type="InterPro" id="IPR032823">
    <property type="entry name" value="BCA_ABC_TP_C"/>
</dbReference>
<gene>
    <name evidence="7" type="ORF">PAN31108_03236</name>
</gene>
<dbReference type="PANTHER" id="PTHR45772:SF1">
    <property type="entry name" value="ABC TRANSPORTER ATP-BINDING PROTEIN"/>
    <property type="match status" value="1"/>
</dbReference>
<dbReference type="PROSITE" id="PS50893">
    <property type="entry name" value="ABC_TRANSPORTER_2"/>
    <property type="match status" value="1"/>
</dbReference>
<dbReference type="InterPro" id="IPR051120">
    <property type="entry name" value="ABC_AA/LPS_Transport"/>
</dbReference>
<dbReference type="GO" id="GO:0005524">
    <property type="term" value="F:ATP binding"/>
    <property type="evidence" value="ECO:0007669"/>
    <property type="project" value="UniProtKB-KW"/>
</dbReference>
<dbReference type="Pfam" id="PF12399">
    <property type="entry name" value="BCA_ABC_TP_C"/>
    <property type="match status" value="1"/>
</dbReference>
<accession>A0A5E4WDF4</accession>
<dbReference type="InterPro" id="IPR003439">
    <property type="entry name" value="ABC_transporter-like_ATP-bd"/>
</dbReference>
<keyword evidence="4" id="KW-0547">Nucleotide-binding</keyword>
<dbReference type="SMART" id="SM00382">
    <property type="entry name" value="AAA"/>
    <property type="match status" value="1"/>
</dbReference>
<feature type="domain" description="ABC transporter" evidence="6">
    <location>
        <begin position="2"/>
        <end position="250"/>
    </location>
</feature>
<dbReference type="GO" id="GO:0016887">
    <property type="term" value="F:ATP hydrolysis activity"/>
    <property type="evidence" value="ECO:0007669"/>
    <property type="project" value="InterPro"/>
</dbReference>
<evidence type="ECO:0000313" key="8">
    <source>
        <dbReference type="Proteomes" id="UP000406256"/>
    </source>
</evidence>
<keyword evidence="1" id="KW-0813">Transport</keyword>
<dbReference type="RefSeq" id="WP_150669876.1">
    <property type="nucleotide sequence ID" value="NZ_CABPSB010000011.1"/>
</dbReference>
<evidence type="ECO:0000256" key="2">
    <source>
        <dbReference type="ARBA" id="ARBA00022475"/>
    </source>
</evidence>
<keyword evidence="3" id="KW-0997">Cell inner membrane</keyword>
<dbReference type="EMBL" id="CABPSB010000011">
    <property type="protein sequence ID" value="VVE23117.1"/>
    <property type="molecule type" value="Genomic_DNA"/>
</dbReference>
<dbReference type="PANTHER" id="PTHR45772">
    <property type="entry name" value="CONSERVED COMPONENT OF ABC TRANSPORTER FOR NATURAL AMINO ACIDS-RELATED"/>
    <property type="match status" value="1"/>
</dbReference>
<dbReference type="Pfam" id="PF00005">
    <property type="entry name" value="ABC_tran"/>
    <property type="match status" value="1"/>
</dbReference>
<dbReference type="GO" id="GO:0005886">
    <property type="term" value="C:plasma membrane"/>
    <property type="evidence" value="ECO:0007669"/>
    <property type="project" value="TreeGrafter"/>
</dbReference>
<reference evidence="7 8" key="1">
    <citation type="submission" date="2019-08" db="EMBL/GenBank/DDBJ databases">
        <authorList>
            <person name="Peeters C."/>
        </authorList>
    </citation>
    <scope>NUCLEOTIDE SEQUENCE [LARGE SCALE GENOMIC DNA]</scope>
    <source>
        <strain evidence="7 8">LMG 31108</strain>
    </source>
</reference>
<name>A0A5E4WDF4_9BURK</name>
<keyword evidence="3" id="KW-0472">Membrane</keyword>
<evidence type="ECO:0000256" key="3">
    <source>
        <dbReference type="ARBA" id="ARBA00022519"/>
    </source>
</evidence>
<keyword evidence="2" id="KW-1003">Cell membrane</keyword>
<dbReference type="InterPro" id="IPR027417">
    <property type="entry name" value="P-loop_NTPase"/>
</dbReference>
<sequence>MLNVDRLSMRFMGVVALENVSFSVRSGDIHAVIGPNGAGKTTLFNVIAGLYRPTSGTIRFNDDADITASPMHRRARVGIARTFQNLRLFGTMTALENTMLGASCKASDSILGAALGLPSSNRKEQQEIDRAYALLRRVGLAQQALTPARHLPYGAQRRLEIARALASDPRLLLLDEPVAGMNDDERDTLSGLIESIRDEGVTVLIVEHDLRFINRLSDRITVLNFGRIIADGAAHDVCRHPDVISAYLGAAHQRSVHA</sequence>
<evidence type="ECO:0000256" key="4">
    <source>
        <dbReference type="ARBA" id="ARBA00022741"/>
    </source>
</evidence>
<dbReference type="CDD" id="cd03219">
    <property type="entry name" value="ABC_Mj1267_LivG_branched"/>
    <property type="match status" value="1"/>
</dbReference>
<dbReference type="FunFam" id="3.40.50.300:FF:000421">
    <property type="entry name" value="Branched-chain amino acid ABC transporter ATP-binding protein"/>
    <property type="match status" value="1"/>
</dbReference>
<dbReference type="OrthoDB" id="5291558at2"/>
<evidence type="ECO:0000313" key="7">
    <source>
        <dbReference type="EMBL" id="VVE23117.1"/>
    </source>
</evidence>
<dbReference type="AlphaFoldDB" id="A0A5E4WDF4"/>
<dbReference type="InterPro" id="IPR003593">
    <property type="entry name" value="AAA+_ATPase"/>
</dbReference>
<evidence type="ECO:0000259" key="6">
    <source>
        <dbReference type="PROSITE" id="PS50893"/>
    </source>
</evidence>
<proteinExistence type="predicted"/>
<organism evidence="7 8">
    <name type="scientific">Pandoraea anhela</name>
    <dbReference type="NCBI Taxonomy" id="2508295"/>
    <lineage>
        <taxon>Bacteria</taxon>
        <taxon>Pseudomonadati</taxon>
        <taxon>Pseudomonadota</taxon>
        <taxon>Betaproteobacteria</taxon>
        <taxon>Burkholderiales</taxon>
        <taxon>Burkholderiaceae</taxon>
        <taxon>Pandoraea</taxon>
    </lineage>
</organism>
<dbReference type="Proteomes" id="UP000406256">
    <property type="component" value="Unassembled WGS sequence"/>
</dbReference>
<evidence type="ECO:0000256" key="5">
    <source>
        <dbReference type="ARBA" id="ARBA00022840"/>
    </source>
</evidence>
<dbReference type="Gene3D" id="3.40.50.300">
    <property type="entry name" value="P-loop containing nucleotide triphosphate hydrolases"/>
    <property type="match status" value="1"/>
</dbReference>